<dbReference type="SUPFAM" id="SSF69572">
    <property type="entry name" value="Activating enzymes of the ubiquitin-like proteins"/>
    <property type="match status" value="1"/>
</dbReference>
<dbReference type="PANTHER" id="PTHR10953:SF194">
    <property type="entry name" value="MOLYBDOPTERIN-SYNTHASE ADENYLYLTRANSFERASE"/>
    <property type="match status" value="1"/>
</dbReference>
<proteinExistence type="inferred from homology"/>
<evidence type="ECO:0000256" key="5">
    <source>
        <dbReference type="ARBA" id="ARBA00022840"/>
    </source>
</evidence>
<dbReference type="RefSeq" id="WP_090360230.1">
    <property type="nucleotide sequence ID" value="NZ_FNEM01000001.1"/>
</dbReference>
<evidence type="ECO:0000259" key="14">
    <source>
        <dbReference type="Pfam" id="PF00899"/>
    </source>
</evidence>
<evidence type="ECO:0000256" key="11">
    <source>
        <dbReference type="ARBA" id="ARBA00075110"/>
    </source>
</evidence>
<dbReference type="InterPro" id="IPR035985">
    <property type="entry name" value="Ubiquitin-activating_enz"/>
</dbReference>
<name>A0A1G8JQY7_9GAMM</name>
<dbReference type="GO" id="GO:0005829">
    <property type="term" value="C:cytosol"/>
    <property type="evidence" value="ECO:0007669"/>
    <property type="project" value="TreeGrafter"/>
</dbReference>
<dbReference type="InterPro" id="IPR012730">
    <property type="entry name" value="Mopterin_Synthase_Sase_MoeB"/>
</dbReference>
<dbReference type="FunFam" id="3.40.50.720:FF:000033">
    <property type="entry name" value="Adenylyltransferase and sulfurtransferase MOCS3"/>
    <property type="match status" value="1"/>
</dbReference>
<keyword evidence="5" id="KW-0067">ATP-binding</keyword>
<dbReference type="NCBIfam" id="TIGR02355">
    <property type="entry name" value="moeB"/>
    <property type="match status" value="1"/>
</dbReference>
<evidence type="ECO:0000313" key="15">
    <source>
        <dbReference type="EMBL" id="SDI33699.1"/>
    </source>
</evidence>
<dbReference type="GO" id="GO:0004792">
    <property type="term" value="F:thiosulfate-cyanide sulfurtransferase activity"/>
    <property type="evidence" value="ECO:0007669"/>
    <property type="project" value="TreeGrafter"/>
</dbReference>
<evidence type="ECO:0000256" key="6">
    <source>
        <dbReference type="ARBA" id="ARBA00052218"/>
    </source>
</evidence>
<evidence type="ECO:0000256" key="1">
    <source>
        <dbReference type="ARBA" id="ARBA00005046"/>
    </source>
</evidence>
<evidence type="ECO:0000256" key="13">
    <source>
        <dbReference type="ARBA" id="ARBA00078531"/>
    </source>
</evidence>
<evidence type="ECO:0000256" key="10">
    <source>
        <dbReference type="ARBA" id="ARBA00073635"/>
    </source>
</evidence>
<evidence type="ECO:0000256" key="3">
    <source>
        <dbReference type="ARBA" id="ARBA00022679"/>
    </source>
</evidence>
<evidence type="ECO:0000256" key="4">
    <source>
        <dbReference type="ARBA" id="ARBA00022741"/>
    </source>
</evidence>
<dbReference type="PANTHER" id="PTHR10953">
    <property type="entry name" value="UBIQUITIN-ACTIVATING ENZYME E1"/>
    <property type="match status" value="1"/>
</dbReference>
<dbReference type="InterPro" id="IPR000594">
    <property type="entry name" value="ThiF_NAD_FAD-bd"/>
</dbReference>
<gene>
    <name evidence="15" type="ORF">SAMN04488540_101132</name>
</gene>
<dbReference type="CDD" id="cd00757">
    <property type="entry name" value="ThiF_MoeB_HesA_family"/>
    <property type="match status" value="1"/>
</dbReference>
<evidence type="ECO:0000256" key="12">
    <source>
        <dbReference type="ARBA" id="ARBA00075328"/>
    </source>
</evidence>
<dbReference type="OrthoDB" id="9804286at2"/>
<evidence type="ECO:0000256" key="7">
    <source>
        <dbReference type="ARBA" id="ARBA00055169"/>
    </source>
</evidence>
<comment type="subunit">
    <text evidence="8">Homodimer. Forms a stable heterotetrameric complex of 2 MoeB and 2 MoaD during adenylation of MoaD.</text>
</comment>
<comment type="function">
    <text evidence="7">Catalyzes the adenylation by ATP of the carboxyl group of the C-terminal glycine of sulfur carrier protein MoaD.</text>
</comment>
<comment type="pathway">
    <text evidence="1">Cofactor biosynthesis; molybdopterin biosynthesis.</text>
</comment>
<dbReference type="NCBIfam" id="NF004281">
    <property type="entry name" value="PRK05690.1"/>
    <property type="match status" value="1"/>
</dbReference>
<dbReference type="GO" id="GO:0008146">
    <property type="term" value="F:sulfotransferase activity"/>
    <property type="evidence" value="ECO:0007669"/>
    <property type="project" value="TreeGrafter"/>
</dbReference>
<reference evidence="16" key="1">
    <citation type="submission" date="2016-10" db="EMBL/GenBank/DDBJ databases">
        <authorList>
            <person name="Varghese N."/>
            <person name="Submissions S."/>
        </authorList>
    </citation>
    <scope>NUCLEOTIDE SEQUENCE [LARGE SCALE GENOMIC DNA]</scope>
    <source>
        <strain evidence="16">DSM 23317</strain>
    </source>
</reference>
<feature type="domain" description="THIF-type NAD/FAD binding fold" evidence="14">
    <location>
        <begin position="12"/>
        <end position="246"/>
    </location>
</feature>
<dbReference type="Pfam" id="PF00899">
    <property type="entry name" value="ThiF"/>
    <property type="match status" value="1"/>
</dbReference>
<dbReference type="GO" id="GO:0061605">
    <property type="term" value="F:molybdopterin-synthase adenylyltransferase activity"/>
    <property type="evidence" value="ECO:0007669"/>
    <property type="project" value="UniProtKB-EC"/>
</dbReference>
<comment type="catalytic activity">
    <reaction evidence="6">
        <text>[molybdopterin-synthase sulfur-carrier protein]-C-terminal Gly-Gly + ATP + H(+) = [molybdopterin-synthase sulfur-carrier protein]-C-terminal Gly-Gly-AMP + diphosphate</text>
        <dbReference type="Rhea" id="RHEA:43616"/>
        <dbReference type="Rhea" id="RHEA-COMP:12159"/>
        <dbReference type="Rhea" id="RHEA-COMP:12202"/>
        <dbReference type="ChEBI" id="CHEBI:15378"/>
        <dbReference type="ChEBI" id="CHEBI:30616"/>
        <dbReference type="ChEBI" id="CHEBI:33019"/>
        <dbReference type="ChEBI" id="CHEBI:90618"/>
        <dbReference type="ChEBI" id="CHEBI:90778"/>
        <dbReference type="EC" id="2.7.7.80"/>
    </reaction>
</comment>
<evidence type="ECO:0000256" key="9">
    <source>
        <dbReference type="ARBA" id="ARBA00066884"/>
    </source>
</evidence>
<protein>
    <recommendedName>
        <fullName evidence="10">Molybdopterin-synthase adenylyltransferase</fullName>
        <ecNumber evidence="9">2.7.7.80</ecNumber>
    </recommendedName>
    <alternativeName>
        <fullName evidence="13">MoaD protein adenylase</fullName>
    </alternativeName>
    <alternativeName>
        <fullName evidence="11">Molybdopterin-converting factor subunit 1 adenylase</fullName>
    </alternativeName>
    <alternativeName>
        <fullName evidence="12">Sulfur carrier protein MoaD adenylyltransferase</fullName>
    </alternativeName>
</protein>
<sequence length="250" mass="27099">MEILSDQEMMRYNRQIVIPAFDLDGQEALKQARILVIGVGGLGCGAAQYLAAAGAGRLTLVDFDHVETHNLQRQILHTDARVGMNKAQSARSAIAELNPHVEVAVIEHKLDAEQLAQQVAEHSIVLDCTDNLDTRNQLNQACFNAKVPLVSGAAIRMEGLVTVLNYADDQPCYHCFSAMFGNQQLSCVESGILAPVVGLVACIQATEAIKQLSGMGKPLHGRMLMIDAMTMQFREMKVPKAPGCKVCGQD</sequence>
<dbReference type="GO" id="GO:0005524">
    <property type="term" value="F:ATP binding"/>
    <property type="evidence" value="ECO:0007669"/>
    <property type="project" value="UniProtKB-KW"/>
</dbReference>
<keyword evidence="16" id="KW-1185">Reference proteome</keyword>
<evidence type="ECO:0000256" key="8">
    <source>
        <dbReference type="ARBA" id="ARBA00063809"/>
    </source>
</evidence>
<keyword evidence="3" id="KW-0808">Transferase</keyword>
<dbReference type="Proteomes" id="UP000199527">
    <property type="component" value="Unassembled WGS sequence"/>
</dbReference>
<organism evidence="15 16">
    <name type="scientific">Ferrimonas sediminum</name>
    <dbReference type="NCBI Taxonomy" id="718193"/>
    <lineage>
        <taxon>Bacteria</taxon>
        <taxon>Pseudomonadati</taxon>
        <taxon>Pseudomonadota</taxon>
        <taxon>Gammaproteobacteria</taxon>
        <taxon>Alteromonadales</taxon>
        <taxon>Ferrimonadaceae</taxon>
        <taxon>Ferrimonas</taxon>
    </lineage>
</organism>
<evidence type="ECO:0000256" key="2">
    <source>
        <dbReference type="ARBA" id="ARBA00009919"/>
    </source>
</evidence>
<accession>A0A1G8JQY7</accession>
<comment type="similarity">
    <text evidence="2">Belongs to the HesA/MoeB/ThiF family.</text>
</comment>
<dbReference type="AlphaFoldDB" id="A0A1G8JQY7"/>
<dbReference type="GO" id="GO:0006777">
    <property type="term" value="P:Mo-molybdopterin cofactor biosynthetic process"/>
    <property type="evidence" value="ECO:0007669"/>
    <property type="project" value="InterPro"/>
</dbReference>
<evidence type="ECO:0000313" key="16">
    <source>
        <dbReference type="Proteomes" id="UP000199527"/>
    </source>
</evidence>
<dbReference type="Gene3D" id="3.40.50.720">
    <property type="entry name" value="NAD(P)-binding Rossmann-like Domain"/>
    <property type="match status" value="1"/>
</dbReference>
<dbReference type="GO" id="GO:0008641">
    <property type="term" value="F:ubiquitin-like modifier activating enzyme activity"/>
    <property type="evidence" value="ECO:0007669"/>
    <property type="project" value="InterPro"/>
</dbReference>
<dbReference type="EMBL" id="FNEM01000001">
    <property type="protein sequence ID" value="SDI33699.1"/>
    <property type="molecule type" value="Genomic_DNA"/>
</dbReference>
<keyword evidence="4" id="KW-0547">Nucleotide-binding</keyword>
<dbReference type="InterPro" id="IPR045886">
    <property type="entry name" value="ThiF/MoeB/HesA"/>
</dbReference>
<dbReference type="EC" id="2.7.7.80" evidence="9"/>